<proteinExistence type="predicted"/>
<sequence>MASSRDDHDTRTMPMSDNEQNPSPQPAAPPLIDFEAQCPDCAVTVGEAHAHGGCDVARCLVTGRQQLMCDLDHDCGHDTWTGWRPGHLDCERLGWMIGPGFPDLHRLYTQAIWDPAHRHWTAPT</sequence>
<feature type="compositionally biased region" description="Basic and acidic residues" evidence="1">
    <location>
        <begin position="1"/>
        <end position="11"/>
    </location>
</feature>
<dbReference type="Proteomes" id="UP001596220">
    <property type="component" value="Unassembled WGS sequence"/>
</dbReference>
<feature type="region of interest" description="Disordered" evidence="1">
    <location>
        <begin position="1"/>
        <end position="31"/>
    </location>
</feature>
<organism evidence="2 3">
    <name type="scientific">Saccharothrix lopnurensis</name>
    <dbReference type="NCBI Taxonomy" id="1670621"/>
    <lineage>
        <taxon>Bacteria</taxon>
        <taxon>Bacillati</taxon>
        <taxon>Actinomycetota</taxon>
        <taxon>Actinomycetes</taxon>
        <taxon>Pseudonocardiales</taxon>
        <taxon>Pseudonocardiaceae</taxon>
        <taxon>Saccharothrix</taxon>
    </lineage>
</organism>
<dbReference type="RefSeq" id="WP_380637850.1">
    <property type="nucleotide sequence ID" value="NZ_JBHSQO010000019.1"/>
</dbReference>
<evidence type="ECO:0000256" key="1">
    <source>
        <dbReference type="SAM" id="MobiDB-lite"/>
    </source>
</evidence>
<reference evidence="3" key="1">
    <citation type="journal article" date="2019" name="Int. J. Syst. Evol. Microbiol.">
        <title>The Global Catalogue of Microorganisms (GCM) 10K type strain sequencing project: providing services to taxonomists for standard genome sequencing and annotation.</title>
        <authorList>
            <consortium name="The Broad Institute Genomics Platform"/>
            <consortium name="The Broad Institute Genome Sequencing Center for Infectious Disease"/>
            <person name="Wu L."/>
            <person name="Ma J."/>
        </authorList>
    </citation>
    <scope>NUCLEOTIDE SEQUENCE [LARGE SCALE GENOMIC DNA]</scope>
    <source>
        <strain evidence="3">CGMCC 4.7246</strain>
    </source>
</reference>
<keyword evidence="3" id="KW-1185">Reference proteome</keyword>
<dbReference type="EMBL" id="JBHSQO010000019">
    <property type="protein sequence ID" value="MFC6091597.1"/>
    <property type="molecule type" value="Genomic_DNA"/>
</dbReference>
<name>A0ABW1PA97_9PSEU</name>
<comment type="caution">
    <text evidence="2">The sequence shown here is derived from an EMBL/GenBank/DDBJ whole genome shotgun (WGS) entry which is preliminary data.</text>
</comment>
<feature type="compositionally biased region" description="Polar residues" evidence="1">
    <location>
        <begin position="13"/>
        <end position="22"/>
    </location>
</feature>
<evidence type="ECO:0000313" key="2">
    <source>
        <dbReference type="EMBL" id="MFC6091597.1"/>
    </source>
</evidence>
<protein>
    <submittedName>
        <fullName evidence="2">Uncharacterized protein</fullName>
    </submittedName>
</protein>
<evidence type="ECO:0000313" key="3">
    <source>
        <dbReference type="Proteomes" id="UP001596220"/>
    </source>
</evidence>
<gene>
    <name evidence="2" type="ORF">ACFP3R_20185</name>
</gene>
<accession>A0ABW1PA97</accession>